<evidence type="ECO:0000313" key="22">
    <source>
        <dbReference type="Proteomes" id="UP000001645"/>
    </source>
</evidence>
<evidence type="ECO:0000256" key="20">
    <source>
        <dbReference type="ARBA" id="ARBA00080062"/>
    </source>
</evidence>
<keyword evidence="8" id="KW-0812">Transmembrane</keyword>
<reference evidence="21" key="3">
    <citation type="submission" date="2025-09" db="UniProtKB">
        <authorList>
            <consortium name="Ensembl"/>
        </authorList>
    </citation>
    <scope>IDENTIFICATION</scope>
</reference>
<evidence type="ECO:0000313" key="21">
    <source>
        <dbReference type="Ensembl" id="ENSMGAP00000028303.1"/>
    </source>
</evidence>
<evidence type="ECO:0000256" key="19">
    <source>
        <dbReference type="ARBA" id="ARBA00076676"/>
    </source>
</evidence>
<dbReference type="FunFam" id="3.90.1480.20:FF:000012">
    <property type="entry name" value="ST6 beta-galactoside alpha-2,6-sialyltransferase 1"/>
    <property type="match status" value="1"/>
</dbReference>
<gene>
    <name evidence="21" type="primary">ST6GAL1</name>
</gene>
<keyword evidence="5" id="KW-0964">Secreted</keyword>
<reference evidence="21" key="2">
    <citation type="submission" date="2025-08" db="UniProtKB">
        <authorList>
            <consortium name="Ensembl"/>
        </authorList>
    </citation>
    <scope>IDENTIFICATION</scope>
</reference>
<dbReference type="GeneID" id="104909223"/>
<keyword evidence="12" id="KW-0472">Membrane</keyword>
<evidence type="ECO:0000256" key="11">
    <source>
        <dbReference type="ARBA" id="ARBA00023034"/>
    </source>
</evidence>
<dbReference type="GO" id="GO:0032580">
    <property type="term" value="C:Golgi cisterna membrane"/>
    <property type="evidence" value="ECO:0007669"/>
    <property type="project" value="UniProtKB-SubCell"/>
</dbReference>
<evidence type="ECO:0000256" key="16">
    <source>
        <dbReference type="ARBA" id="ARBA00034329"/>
    </source>
</evidence>
<evidence type="ECO:0000256" key="3">
    <source>
        <dbReference type="ARBA" id="ARBA00004922"/>
    </source>
</evidence>
<keyword evidence="10" id="KW-1133">Transmembrane helix</keyword>
<evidence type="ECO:0000256" key="17">
    <source>
        <dbReference type="ARBA" id="ARBA00069321"/>
    </source>
</evidence>
<organism evidence="21 22">
    <name type="scientific">Meleagris gallopavo</name>
    <name type="common">Wild turkey</name>
    <dbReference type="NCBI Taxonomy" id="9103"/>
    <lineage>
        <taxon>Eukaryota</taxon>
        <taxon>Metazoa</taxon>
        <taxon>Chordata</taxon>
        <taxon>Craniata</taxon>
        <taxon>Vertebrata</taxon>
        <taxon>Euteleostomi</taxon>
        <taxon>Archelosauria</taxon>
        <taxon>Archosauria</taxon>
        <taxon>Dinosauria</taxon>
        <taxon>Saurischia</taxon>
        <taxon>Theropoda</taxon>
        <taxon>Coelurosauria</taxon>
        <taxon>Aves</taxon>
        <taxon>Neognathae</taxon>
        <taxon>Galloanserae</taxon>
        <taxon>Galliformes</taxon>
        <taxon>Phasianidae</taxon>
        <taxon>Meleagridinae</taxon>
        <taxon>Meleagris</taxon>
    </lineage>
</organism>
<comment type="pathway">
    <text evidence="3">Protein modification; protein glycosylation.</text>
</comment>
<evidence type="ECO:0000256" key="7">
    <source>
        <dbReference type="ARBA" id="ARBA00022679"/>
    </source>
</evidence>
<reference evidence="21 22" key="1">
    <citation type="journal article" date="2010" name="PLoS Biol.">
        <title>Multi-platform next-generation sequencing of the domestic turkey (Meleagris gallopavo): genome assembly and analysis.</title>
        <authorList>
            <person name="Dalloul R.A."/>
            <person name="Long J.A."/>
            <person name="Zimin A.V."/>
            <person name="Aslam L."/>
            <person name="Beal K."/>
            <person name="Blomberg L.A."/>
            <person name="Bouffard P."/>
            <person name="Burt D.W."/>
            <person name="Crasta O."/>
            <person name="Crooijmans R.P."/>
            <person name="Cooper K."/>
            <person name="Coulombe R.A."/>
            <person name="De S."/>
            <person name="Delany M.E."/>
            <person name="Dodgson J.B."/>
            <person name="Dong J.J."/>
            <person name="Evans C."/>
            <person name="Frederickson K.M."/>
            <person name="Flicek P."/>
            <person name="Florea L."/>
            <person name="Folkerts O."/>
            <person name="Groenen M.A."/>
            <person name="Harkins T.T."/>
            <person name="Herrero J."/>
            <person name="Hoffmann S."/>
            <person name="Megens H.J."/>
            <person name="Jiang A."/>
            <person name="de Jong P."/>
            <person name="Kaiser P."/>
            <person name="Kim H."/>
            <person name="Kim K.W."/>
            <person name="Kim S."/>
            <person name="Langenberger D."/>
            <person name="Lee M.K."/>
            <person name="Lee T."/>
            <person name="Mane S."/>
            <person name="Marcais G."/>
            <person name="Marz M."/>
            <person name="McElroy A.P."/>
            <person name="Modise T."/>
            <person name="Nefedov M."/>
            <person name="Notredame C."/>
            <person name="Paton I.R."/>
            <person name="Payne W.S."/>
            <person name="Pertea G."/>
            <person name="Prickett D."/>
            <person name="Puiu D."/>
            <person name="Qioa D."/>
            <person name="Raineri E."/>
            <person name="Ruffier M."/>
            <person name="Salzberg S.L."/>
            <person name="Schatz M.C."/>
            <person name="Scheuring C."/>
            <person name="Schmidt C.J."/>
            <person name="Schroeder S."/>
            <person name="Searle S.M."/>
            <person name="Smith E.J."/>
            <person name="Smith J."/>
            <person name="Sonstegard T.S."/>
            <person name="Stadler P.F."/>
            <person name="Tafer H."/>
            <person name="Tu Z.J."/>
            <person name="Van Tassell C.P."/>
            <person name="Vilella A.J."/>
            <person name="Williams K.P."/>
            <person name="Yorke J.A."/>
            <person name="Zhang L."/>
            <person name="Zhang H.B."/>
            <person name="Zhang X."/>
            <person name="Zhang Y."/>
            <person name="Reed K.M."/>
        </authorList>
    </citation>
    <scope>NUCLEOTIDE SEQUENCE [LARGE SCALE GENOMIC DNA]</scope>
</reference>
<dbReference type="PANTHER" id="PTHR46059">
    <property type="entry name" value="BETA-GALACTOSIDE ALPHA-2,6-SIALYLTRANSFERASE"/>
    <property type="match status" value="1"/>
</dbReference>
<dbReference type="AlphaFoldDB" id="A0A803Y956"/>
<dbReference type="GO" id="GO:0005576">
    <property type="term" value="C:extracellular region"/>
    <property type="evidence" value="ECO:0007669"/>
    <property type="project" value="UniProtKB-SubCell"/>
</dbReference>
<dbReference type="Gene3D" id="3.90.1480.20">
    <property type="entry name" value="Glycosyl transferase family 29"/>
    <property type="match status" value="1"/>
</dbReference>
<dbReference type="InterPro" id="IPR038578">
    <property type="entry name" value="GT29-like_sf"/>
</dbReference>
<evidence type="ECO:0000256" key="9">
    <source>
        <dbReference type="ARBA" id="ARBA00022968"/>
    </source>
</evidence>
<evidence type="ECO:0000256" key="15">
    <source>
        <dbReference type="ARBA" id="ARBA00034249"/>
    </source>
</evidence>
<dbReference type="InterPro" id="IPR001675">
    <property type="entry name" value="Glyco_trans_29"/>
</dbReference>
<evidence type="ECO:0000256" key="18">
    <source>
        <dbReference type="ARBA" id="ARBA00076526"/>
    </source>
</evidence>
<dbReference type="GO" id="GO:0003835">
    <property type="term" value="F:beta-galactoside alpha-2,6-sialyltransferase activity"/>
    <property type="evidence" value="ECO:0007669"/>
    <property type="project" value="UniProtKB-EC"/>
</dbReference>
<evidence type="ECO:0000256" key="12">
    <source>
        <dbReference type="ARBA" id="ARBA00023136"/>
    </source>
</evidence>
<evidence type="ECO:0000256" key="13">
    <source>
        <dbReference type="ARBA" id="ARBA00023157"/>
    </source>
</evidence>
<comment type="catalytic activity">
    <reaction evidence="15">
        <text>a beta-D-galactoside + CMP-N-acetyl-beta-neuraminate = an N-acetyl-alpha-neuraminyl-(2-&gt;6)-beta-D-galactosyl derivative + CMP + H(+)</text>
        <dbReference type="Rhea" id="RHEA:52104"/>
        <dbReference type="ChEBI" id="CHEBI:15378"/>
        <dbReference type="ChEBI" id="CHEBI:28034"/>
        <dbReference type="ChEBI" id="CHEBI:57812"/>
        <dbReference type="ChEBI" id="CHEBI:60377"/>
        <dbReference type="ChEBI" id="CHEBI:136398"/>
        <dbReference type="EC" id="2.4.3.1"/>
    </reaction>
</comment>
<evidence type="ECO:0000256" key="6">
    <source>
        <dbReference type="ARBA" id="ARBA00022676"/>
    </source>
</evidence>
<name>A0A803Y956_MELGA</name>
<dbReference type="GeneTree" id="ENSGT00940000157053"/>
<keyword evidence="11" id="KW-0333">Golgi apparatus</keyword>
<dbReference type="Proteomes" id="UP000001645">
    <property type="component" value="Chromosome 11"/>
</dbReference>
<dbReference type="GO" id="GO:0097503">
    <property type="term" value="P:sialylation"/>
    <property type="evidence" value="ECO:0007669"/>
    <property type="project" value="TreeGrafter"/>
</dbReference>
<dbReference type="OrthoDB" id="10264956at2759"/>
<evidence type="ECO:0000256" key="4">
    <source>
        <dbReference type="ARBA" id="ARBA00006003"/>
    </source>
</evidence>
<keyword evidence="6" id="KW-0328">Glycosyltransferase</keyword>
<dbReference type="CTD" id="6480"/>
<evidence type="ECO:0000256" key="2">
    <source>
        <dbReference type="ARBA" id="ARBA00004613"/>
    </source>
</evidence>
<evidence type="ECO:0000256" key="8">
    <source>
        <dbReference type="ARBA" id="ARBA00022692"/>
    </source>
</evidence>
<comment type="subcellular location">
    <subcellularLocation>
        <location evidence="1">Golgi apparatus</location>
        <location evidence="1">Golgi stack membrane</location>
        <topology evidence="1">Single-pass type II membrane protein</topology>
    </subcellularLocation>
    <subcellularLocation>
        <location evidence="2">Secreted</location>
    </subcellularLocation>
</comment>
<dbReference type="PANTHER" id="PTHR46059:SF2">
    <property type="entry name" value="BETA-GALACTOSIDE ALPHA-2,6-SIALYLTRANSFERASE 1"/>
    <property type="match status" value="1"/>
</dbReference>
<evidence type="ECO:0000256" key="14">
    <source>
        <dbReference type="ARBA" id="ARBA00023180"/>
    </source>
</evidence>
<dbReference type="Pfam" id="PF00777">
    <property type="entry name" value="Glyco_transf_29"/>
    <property type="match status" value="1"/>
</dbReference>
<evidence type="ECO:0000256" key="1">
    <source>
        <dbReference type="ARBA" id="ARBA00004447"/>
    </source>
</evidence>
<accession>A0A803Y956</accession>
<dbReference type="RefSeq" id="XP_010714787.1">
    <property type="nucleotide sequence ID" value="XM_010716485.2"/>
</dbReference>
<protein>
    <recommendedName>
        <fullName evidence="17">Beta-galactoside alpha-2,6-sialyltransferase 1</fullName>
        <ecNumber evidence="16">2.4.3.1</ecNumber>
    </recommendedName>
    <alternativeName>
        <fullName evidence="20">CMP-N-acetylneuraminate-beta-galactosamide-alpha-2,6-sialyltransferase 1</fullName>
    </alternativeName>
    <alternativeName>
        <fullName evidence="19">ST6Gal I</fullName>
    </alternativeName>
    <alternativeName>
        <fullName evidence="18">Sialyltransferase 1</fullName>
    </alternativeName>
</protein>
<evidence type="ECO:0000256" key="10">
    <source>
        <dbReference type="ARBA" id="ARBA00022989"/>
    </source>
</evidence>
<keyword evidence="13" id="KW-1015">Disulfide bond</keyword>
<keyword evidence="22" id="KW-1185">Reference proteome</keyword>
<dbReference type="InParanoid" id="A0A803Y956"/>
<sequence length="238" mass="27055">MLVQVVGGCASGVWVAAGVVSLPVCCGTCFGSGRGVAVAVLRGLCCSTAADADGVYQRVVFVVSFQLVTVEEQQFLKDALYNTGILIVWDPAPYHAEIHEWYQKPDYKFFEAYKLYRIRHPEQPFYILNPKMQWQLWDILQENSLEHIQPNPPSSGMLGIVIMMTLCDEVDVYEFLPSKRQTDICHYYQKFHDRACTMGAYHPLLFEKNLVKHLNQGTDEDIYTHGKVTLPGFRNVHC</sequence>
<evidence type="ECO:0000256" key="5">
    <source>
        <dbReference type="ARBA" id="ARBA00022525"/>
    </source>
</evidence>
<dbReference type="EC" id="2.4.3.1" evidence="16"/>
<dbReference type="GO" id="GO:0018279">
    <property type="term" value="P:protein N-linked glycosylation via asparagine"/>
    <property type="evidence" value="ECO:0007669"/>
    <property type="project" value="TreeGrafter"/>
</dbReference>
<comment type="similarity">
    <text evidence="4">Belongs to the glycosyltransferase 29 family.</text>
</comment>
<dbReference type="KEGG" id="mgp:104909223"/>
<keyword evidence="14" id="KW-0325">Glycoprotein</keyword>
<keyword evidence="7" id="KW-0808">Transferase</keyword>
<dbReference type="Ensembl" id="ENSMGAT00000035513.1">
    <property type="protein sequence ID" value="ENSMGAP00000028303.1"/>
    <property type="gene ID" value="ENSMGAG00000017503.1"/>
</dbReference>
<proteinExistence type="inferred from homology"/>
<keyword evidence="9" id="KW-0735">Signal-anchor</keyword>